<reference evidence="6 7" key="1">
    <citation type="submission" date="2019-04" db="EMBL/GenBank/DDBJ databases">
        <title>Chitiniphilus eburnea sp. nov., a novel chitinolytic bacterium isolated from aquaculture sludge.</title>
        <authorList>
            <person name="Sheng M."/>
        </authorList>
    </citation>
    <scope>NUCLEOTIDE SEQUENCE [LARGE SCALE GENOMIC DNA]</scope>
    <source>
        <strain evidence="6 7">HX-2-15</strain>
    </source>
</reference>
<evidence type="ECO:0000313" key="6">
    <source>
        <dbReference type="EMBL" id="TJZ71034.1"/>
    </source>
</evidence>
<comment type="subcellular location">
    <subcellularLocation>
        <location evidence="1">Membrane</location>
        <topology evidence="1">Multi-pass membrane protein</topology>
    </subcellularLocation>
</comment>
<feature type="transmembrane region" description="Helical" evidence="5">
    <location>
        <begin position="158"/>
        <end position="178"/>
    </location>
</feature>
<evidence type="ECO:0000256" key="4">
    <source>
        <dbReference type="ARBA" id="ARBA00023136"/>
    </source>
</evidence>
<feature type="transmembrane region" description="Helical" evidence="5">
    <location>
        <begin position="215"/>
        <end position="241"/>
    </location>
</feature>
<dbReference type="OrthoDB" id="9811701at2"/>
<dbReference type="Pfam" id="PF04172">
    <property type="entry name" value="LrgB"/>
    <property type="match status" value="1"/>
</dbReference>
<accession>A0A4U0Q5T2</accession>
<dbReference type="Proteomes" id="UP000310016">
    <property type="component" value="Unassembled WGS sequence"/>
</dbReference>
<dbReference type="InterPro" id="IPR007300">
    <property type="entry name" value="CidB/LrgB"/>
</dbReference>
<evidence type="ECO:0000256" key="5">
    <source>
        <dbReference type="SAM" id="Phobius"/>
    </source>
</evidence>
<feature type="transmembrane region" description="Helical" evidence="5">
    <location>
        <begin position="108"/>
        <end position="138"/>
    </location>
</feature>
<dbReference type="RefSeq" id="WP_136774023.1">
    <property type="nucleotide sequence ID" value="NZ_CP156074.1"/>
</dbReference>
<feature type="transmembrane region" description="Helical" evidence="5">
    <location>
        <begin position="12"/>
        <end position="33"/>
    </location>
</feature>
<protein>
    <submittedName>
        <fullName evidence="6">LrgB family protein</fullName>
    </submittedName>
</protein>
<keyword evidence="3 5" id="KW-1133">Transmembrane helix</keyword>
<feature type="transmembrane region" description="Helical" evidence="5">
    <location>
        <begin position="45"/>
        <end position="64"/>
    </location>
</feature>
<keyword evidence="4 5" id="KW-0472">Membrane</keyword>
<sequence length="243" mass="25317">MVDPATHWHEASGWLAAYPGLWLVVTGAVFLLADKLFRASRRFPLLNPVLVSILVLIATLRLFNVSYTDYFAGAQMIHLLLGPATVALAMPLYLNLHHVRAWMMPLTIALVVGCVVGIASALALGQLFGLSAATLLSFAPKSVTTPIAMALAGHLGGIPALTANVVILTGVFGAVAGLPLMRLLKVDDAMVQGFALGVAAHGIGTARALQESETAGAFGGLAMGLNAILTSLLLPLILAVWPI</sequence>
<dbReference type="EMBL" id="SUMF01000017">
    <property type="protein sequence ID" value="TJZ71034.1"/>
    <property type="molecule type" value="Genomic_DNA"/>
</dbReference>
<evidence type="ECO:0000256" key="1">
    <source>
        <dbReference type="ARBA" id="ARBA00004141"/>
    </source>
</evidence>
<comment type="caution">
    <text evidence="6">The sequence shown here is derived from an EMBL/GenBank/DDBJ whole genome shotgun (WGS) entry which is preliminary data.</text>
</comment>
<gene>
    <name evidence="6" type="ORF">FAZ21_13795</name>
</gene>
<evidence type="ECO:0000256" key="3">
    <source>
        <dbReference type="ARBA" id="ARBA00022989"/>
    </source>
</evidence>
<organism evidence="6 7">
    <name type="scientific">Chitiniphilus eburneus</name>
    <dbReference type="NCBI Taxonomy" id="2571148"/>
    <lineage>
        <taxon>Bacteria</taxon>
        <taxon>Pseudomonadati</taxon>
        <taxon>Pseudomonadota</taxon>
        <taxon>Betaproteobacteria</taxon>
        <taxon>Neisseriales</taxon>
        <taxon>Chitinibacteraceae</taxon>
        <taxon>Chitiniphilus</taxon>
    </lineage>
</organism>
<dbReference type="GO" id="GO:0016020">
    <property type="term" value="C:membrane"/>
    <property type="evidence" value="ECO:0007669"/>
    <property type="project" value="UniProtKB-SubCell"/>
</dbReference>
<keyword evidence="7" id="KW-1185">Reference proteome</keyword>
<dbReference type="PANTHER" id="PTHR30249:SF0">
    <property type="entry name" value="PLASTIDAL GLYCOLATE_GLYCERATE TRANSLOCATOR 1, CHLOROPLASTIC"/>
    <property type="match status" value="1"/>
</dbReference>
<keyword evidence="2 5" id="KW-0812">Transmembrane</keyword>
<proteinExistence type="predicted"/>
<evidence type="ECO:0000256" key="2">
    <source>
        <dbReference type="ARBA" id="ARBA00022692"/>
    </source>
</evidence>
<dbReference type="PANTHER" id="PTHR30249">
    <property type="entry name" value="PUTATIVE SEROTONIN TRANSPORTER"/>
    <property type="match status" value="1"/>
</dbReference>
<dbReference type="AlphaFoldDB" id="A0A4U0Q5T2"/>
<evidence type="ECO:0000313" key="7">
    <source>
        <dbReference type="Proteomes" id="UP000310016"/>
    </source>
</evidence>
<name>A0A4U0Q5T2_9NEIS</name>
<feature type="transmembrane region" description="Helical" evidence="5">
    <location>
        <begin position="76"/>
        <end position="96"/>
    </location>
</feature>